<evidence type="ECO:0000313" key="2">
    <source>
        <dbReference type="Proteomes" id="UP000255508"/>
    </source>
</evidence>
<reference evidence="1 2" key="1">
    <citation type="journal article" date="2018" name="ISME J.">
        <title>Endosymbiont genomes yield clues of tubeworm success.</title>
        <authorList>
            <person name="Li Y."/>
            <person name="Liles M.R."/>
            <person name="Halanych K.M."/>
        </authorList>
    </citation>
    <scope>NUCLEOTIDE SEQUENCE [LARGE SCALE GENOMIC DNA]</scope>
    <source>
        <strain evidence="1">A1422</strain>
    </source>
</reference>
<dbReference type="EMBL" id="QFXD01000095">
    <property type="protein sequence ID" value="RDH91812.1"/>
    <property type="molecule type" value="Genomic_DNA"/>
</dbReference>
<name>A0A370DZ61_9GAMM</name>
<proteinExistence type="predicted"/>
<gene>
    <name evidence="1" type="ORF">DIZ79_05030</name>
</gene>
<dbReference type="AlphaFoldDB" id="A0A370DZ61"/>
<protein>
    <submittedName>
        <fullName evidence="1">Uncharacterized protein</fullName>
    </submittedName>
</protein>
<comment type="caution">
    <text evidence="1">The sequence shown here is derived from an EMBL/GenBank/DDBJ whole genome shotgun (WGS) entry which is preliminary data.</text>
</comment>
<dbReference type="Proteomes" id="UP000255508">
    <property type="component" value="Unassembled WGS sequence"/>
</dbReference>
<sequence>METRLKNLSEGLAALEQWVRYRLAELLGQEHKIEVEAVQSRLAGLELLPGQCLPFEENLALITVLAPHLQSDFFDRIFGDVLPQNGDYPSLGGATWDAVPGIYTHGGDVDVSTGREGPETAFVSQTAV</sequence>
<evidence type="ECO:0000313" key="1">
    <source>
        <dbReference type="EMBL" id="RDH91812.1"/>
    </source>
</evidence>
<organism evidence="1 2">
    <name type="scientific">endosymbiont of Lamellibrachia luymesi</name>
    <dbReference type="NCBI Taxonomy" id="2200907"/>
    <lineage>
        <taxon>Bacteria</taxon>
        <taxon>Pseudomonadati</taxon>
        <taxon>Pseudomonadota</taxon>
        <taxon>Gammaproteobacteria</taxon>
        <taxon>sulfur-oxidizing symbionts</taxon>
    </lineage>
</organism>
<accession>A0A370DZ61</accession>